<keyword evidence="4" id="KW-1185">Reference proteome</keyword>
<evidence type="ECO:0000259" key="2">
    <source>
        <dbReference type="Pfam" id="PF16344"/>
    </source>
</evidence>
<dbReference type="InterPro" id="IPR032508">
    <property type="entry name" value="FecR_C"/>
</dbReference>
<feature type="domain" description="Protein FecR C-terminal" evidence="2">
    <location>
        <begin position="217"/>
        <end position="282"/>
    </location>
</feature>
<comment type="caution">
    <text evidence="3">The sequence shown here is derived from an EMBL/GenBank/DDBJ whole genome shotgun (WGS) entry which is preliminary data.</text>
</comment>
<name>A0ABU8I1R9_9SPHI</name>
<dbReference type="Pfam" id="PF16344">
    <property type="entry name" value="FecR_C"/>
    <property type="match status" value="1"/>
</dbReference>
<dbReference type="InterPro" id="IPR012373">
    <property type="entry name" value="Ferrdict_sens_TM"/>
</dbReference>
<dbReference type="EMBL" id="JAYLLN010000001">
    <property type="protein sequence ID" value="MEI5983359.1"/>
    <property type="molecule type" value="Genomic_DNA"/>
</dbReference>
<proteinExistence type="predicted"/>
<protein>
    <submittedName>
        <fullName evidence="3">FecR family protein</fullName>
    </submittedName>
</protein>
<organism evidence="3 4">
    <name type="scientific">Sphingobacterium tenebrionis</name>
    <dbReference type="NCBI Taxonomy" id="3111775"/>
    <lineage>
        <taxon>Bacteria</taxon>
        <taxon>Pseudomonadati</taxon>
        <taxon>Bacteroidota</taxon>
        <taxon>Sphingobacteriia</taxon>
        <taxon>Sphingobacteriales</taxon>
        <taxon>Sphingobacteriaceae</taxon>
        <taxon>Sphingobacterium</taxon>
    </lineage>
</organism>
<dbReference type="Gene3D" id="2.60.120.1440">
    <property type="match status" value="1"/>
</dbReference>
<dbReference type="PANTHER" id="PTHR30273:SF2">
    <property type="entry name" value="PROTEIN FECR"/>
    <property type="match status" value="1"/>
</dbReference>
<reference evidence="3 4" key="1">
    <citation type="submission" date="2024-01" db="EMBL/GenBank/DDBJ databases">
        <title>Sphingobacterium tenebrionis sp. nov., a novel endophyte isolated from tenebrio molitor intestines.</title>
        <authorList>
            <person name="Zhang C."/>
        </authorList>
    </citation>
    <scope>NUCLEOTIDE SEQUENCE [LARGE SCALE GENOMIC DNA]</scope>
    <source>
        <strain evidence="3 4">PU5-4</strain>
    </source>
</reference>
<accession>A0ABU8I1R9</accession>
<gene>
    <name evidence="3" type="ORF">VJ786_00455</name>
</gene>
<evidence type="ECO:0000313" key="3">
    <source>
        <dbReference type="EMBL" id="MEI5983359.1"/>
    </source>
</evidence>
<sequence length="286" mass="32824">MYAHKFSFQDSIDMYQPREFTADFNQGTYTQKDLFSSKSNKLILDSNSSQAIYQNQSKNLTVLNIAKLQLSNKDILNIKTGVGGFYKVELPDGSIVNLNSKSSLKYQANYMEDRKLTLSGEAYFEVKPLLVAKKKAPFQVQTELQTIEVLGTAFNVKTGNNNDETLLYEGRINLKNKNGILKKLFPGDLAKINEADTEVVKLNDGEMEESLAWKDGYLYYNNRTLKHILEDLQKYYDFEFNGKDVPSEYFTIYLAREKKLPELLQLLEKSGDFSMQLANNIINFKK</sequence>
<dbReference type="InterPro" id="IPR006860">
    <property type="entry name" value="FecR"/>
</dbReference>
<evidence type="ECO:0000259" key="1">
    <source>
        <dbReference type="Pfam" id="PF04773"/>
    </source>
</evidence>
<dbReference type="Pfam" id="PF04773">
    <property type="entry name" value="FecR"/>
    <property type="match status" value="1"/>
</dbReference>
<feature type="domain" description="FecR protein" evidence="1">
    <location>
        <begin position="78"/>
        <end position="172"/>
    </location>
</feature>
<dbReference type="Gene3D" id="3.55.50.30">
    <property type="match status" value="1"/>
</dbReference>
<dbReference type="RefSeq" id="WP_336556995.1">
    <property type="nucleotide sequence ID" value="NZ_JAYLLN010000001.1"/>
</dbReference>
<dbReference type="PANTHER" id="PTHR30273">
    <property type="entry name" value="PERIPLASMIC SIGNAL SENSOR AND SIGMA FACTOR ACTIVATOR FECR-RELATED"/>
    <property type="match status" value="1"/>
</dbReference>
<dbReference type="Proteomes" id="UP001363035">
    <property type="component" value="Unassembled WGS sequence"/>
</dbReference>
<evidence type="ECO:0000313" key="4">
    <source>
        <dbReference type="Proteomes" id="UP001363035"/>
    </source>
</evidence>